<dbReference type="HOGENOM" id="CLU_056342_5_2_11"/>
<dbReference type="STRING" id="378753.KRH_05040"/>
<dbReference type="InterPro" id="IPR036866">
    <property type="entry name" value="RibonucZ/Hydroxyglut_hydro"/>
</dbReference>
<evidence type="ECO:0000313" key="3">
    <source>
        <dbReference type="EMBL" id="BAG28851.1"/>
    </source>
</evidence>
<evidence type="ECO:0000256" key="1">
    <source>
        <dbReference type="SAM" id="MobiDB-lite"/>
    </source>
</evidence>
<reference evidence="3 4" key="1">
    <citation type="journal article" date="2008" name="J. Bacteriol.">
        <title>Complete genome sequence of the soil actinomycete Kocuria rhizophila.</title>
        <authorList>
            <person name="Takarada H."/>
            <person name="Sekine M."/>
            <person name="Kosugi H."/>
            <person name="Matsuo Y."/>
            <person name="Fujisawa T."/>
            <person name="Omata S."/>
            <person name="Kishi E."/>
            <person name="Shimizu A."/>
            <person name="Tsukatani N."/>
            <person name="Tanikawa S."/>
            <person name="Fujita N."/>
            <person name="Harayama S."/>
        </authorList>
    </citation>
    <scope>NUCLEOTIDE SEQUENCE [LARGE SCALE GENOMIC DNA]</scope>
    <source>
        <strain evidence="4">ATCC 9341 / DSM 348 / NBRC 103217 / DC2201</strain>
    </source>
</reference>
<dbReference type="Proteomes" id="UP000008838">
    <property type="component" value="Chromosome"/>
</dbReference>
<dbReference type="CDD" id="cd16282">
    <property type="entry name" value="metallo-hydrolase-like_MBL-fold"/>
    <property type="match status" value="1"/>
</dbReference>
<name>B2GHL2_KOCRD</name>
<accession>B2GHL2</accession>
<dbReference type="PANTHER" id="PTHR42951:SF4">
    <property type="entry name" value="ACYL-COENZYME A THIOESTERASE MBLAC2"/>
    <property type="match status" value="1"/>
</dbReference>
<sequence length="302" mass="32759">MKVMARTQELRPGVYVIGTENWRLNSGLVLGTQRALVVDTGAGPRQGREILAAVREITDLPLTVANTHAHYDHYMGNAVFARAGATEFWAHKACASAMAEVGEYQRSFVSTQEPEMGAGEGIDTRLVLPTNTLPGTGLRPSLTRIDLGERPVTLFFLGPGHTDNDVCVGVDDVVFCGDLIEEGADPNFEDAFPQRWVESLRALATLERYTAFVPGHGTPVSVNFVTQQADTMELAIQRARDVHRSEEGPSTAAMYRLPYQAGVARVFLDRWALIASQDAAGATPPTTPEQPRTQSPDTPPSA</sequence>
<gene>
    <name evidence="3" type="ordered locus">KRH_05040</name>
</gene>
<dbReference type="PANTHER" id="PTHR42951">
    <property type="entry name" value="METALLO-BETA-LACTAMASE DOMAIN-CONTAINING"/>
    <property type="match status" value="1"/>
</dbReference>
<dbReference type="SMART" id="SM00849">
    <property type="entry name" value="Lactamase_B"/>
    <property type="match status" value="1"/>
</dbReference>
<dbReference type="EMBL" id="AP009152">
    <property type="protein sequence ID" value="BAG28851.1"/>
    <property type="molecule type" value="Genomic_DNA"/>
</dbReference>
<feature type="domain" description="Metallo-beta-lactamase" evidence="2">
    <location>
        <begin position="23"/>
        <end position="216"/>
    </location>
</feature>
<dbReference type="Gene3D" id="3.60.15.10">
    <property type="entry name" value="Ribonuclease Z/Hydroxyacylglutathione hydrolase-like"/>
    <property type="match status" value="1"/>
</dbReference>
<proteinExistence type="predicted"/>
<keyword evidence="4" id="KW-1185">Reference proteome</keyword>
<dbReference type="Pfam" id="PF00753">
    <property type="entry name" value="Lactamase_B"/>
    <property type="match status" value="1"/>
</dbReference>
<evidence type="ECO:0000259" key="2">
    <source>
        <dbReference type="SMART" id="SM00849"/>
    </source>
</evidence>
<dbReference type="InterPro" id="IPR050855">
    <property type="entry name" value="NDM-1-like"/>
</dbReference>
<dbReference type="KEGG" id="krh:KRH_05040"/>
<dbReference type="InterPro" id="IPR001279">
    <property type="entry name" value="Metallo-B-lactamas"/>
</dbReference>
<evidence type="ECO:0000313" key="4">
    <source>
        <dbReference type="Proteomes" id="UP000008838"/>
    </source>
</evidence>
<organism evidence="3 4">
    <name type="scientific">Kocuria rhizophila (strain ATCC 9341 / DSM 348 / NBRC 103217 / DC2201)</name>
    <dbReference type="NCBI Taxonomy" id="378753"/>
    <lineage>
        <taxon>Bacteria</taxon>
        <taxon>Bacillati</taxon>
        <taxon>Actinomycetota</taxon>
        <taxon>Actinomycetes</taxon>
        <taxon>Micrococcales</taxon>
        <taxon>Micrococcaceae</taxon>
        <taxon>Kocuria</taxon>
    </lineage>
</organism>
<feature type="region of interest" description="Disordered" evidence="1">
    <location>
        <begin position="278"/>
        <end position="302"/>
    </location>
</feature>
<dbReference type="SUPFAM" id="SSF56281">
    <property type="entry name" value="Metallo-hydrolase/oxidoreductase"/>
    <property type="match status" value="1"/>
</dbReference>
<protein>
    <recommendedName>
        <fullName evidence="2">Metallo-beta-lactamase domain-containing protein</fullName>
    </recommendedName>
</protein>
<dbReference type="AlphaFoldDB" id="B2GHL2"/>
<dbReference type="eggNOG" id="COG0491">
    <property type="taxonomic scope" value="Bacteria"/>
</dbReference>